<dbReference type="InterPro" id="IPR022813">
    <property type="entry name" value="SecD/SecF_arch_bac"/>
</dbReference>
<keyword evidence="8 12" id="KW-0472">Membrane</keyword>
<dbReference type="PRINTS" id="PR01755">
    <property type="entry name" value="SECFTRNLCASE"/>
</dbReference>
<comment type="caution">
    <text evidence="14">The sequence shown here is derived from an EMBL/GenBank/DDBJ whole genome shotgun (WGS) entry which is preliminary data.</text>
</comment>
<reference evidence="14 15" key="1">
    <citation type="submission" date="2018-08" db="EMBL/GenBank/DDBJ databases">
        <title>The metabolism and importance of syntrophic acetate oxidation coupled to methane or sulfide production in haloalkaline environments.</title>
        <authorList>
            <person name="Timmers P.H.A."/>
            <person name="Vavourakis C.D."/>
            <person name="Sorokin D.Y."/>
            <person name="Sinninghe Damste J.S."/>
            <person name="Muyzer G."/>
            <person name="Stams A.J.M."/>
            <person name="Plugge C.M."/>
        </authorList>
    </citation>
    <scope>NUCLEOTIDE SEQUENCE [LARGE SCALE GENOMIC DNA]</scope>
    <source>
        <strain evidence="14">MSAO_Bac1</strain>
    </source>
</reference>
<dbReference type="InterPro" id="IPR055344">
    <property type="entry name" value="SecD_SecF_C_bact"/>
</dbReference>
<dbReference type="GO" id="GO:0043952">
    <property type="term" value="P:protein transport by the Sec complex"/>
    <property type="evidence" value="ECO:0007669"/>
    <property type="project" value="UniProtKB-UniRule"/>
</dbReference>
<dbReference type="InterPro" id="IPR022645">
    <property type="entry name" value="SecD/SecF_bac"/>
</dbReference>
<feature type="transmembrane region" description="Helical" evidence="12">
    <location>
        <begin position="12"/>
        <end position="30"/>
    </location>
</feature>
<proteinExistence type="inferred from homology"/>
<dbReference type="SUPFAM" id="SSF82866">
    <property type="entry name" value="Multidrug efflux transporter AcrB transmembrane domain"/>
    <property type="match status" value="1"/>
</dbReference>
<dbReference type="EMBL" id="QZAA01000030">
    <property type="protein sequence ID" value="RQD78252.1"/>
    <property type="molecule type" value="Genomic_DNA"/>
</dbReference>
<dbReference type="PANTHER" id="PTHR30081:SF8">
    <property type="entry name" value="PROTEIN TRANSLOCASE SUBUNIT SECF"/>
    <property type="match status" value="1"/>
</dbReference>
<evidence type="ECO:0000256" key="11">
    <source>
        <dbReference type="ARBA" id="ARBA00061053"/>
    </source>
</evidence>
<comment type="subcellular location">
    <subcellularLocation>
        <location evidence="1 12">Cell membrane</location>
        <topology evidence="1 12">Multi-pass membrane protein</topology>
    </subcellularLocation>
</comment>
<evidence type="ECO:0000256" key="12">
    <source>
        <dbReference type="HAMAP-Rule" id="MF_01464"/>
    </source>
</evidence>
<dbReference type="HAMAP" id="MF_01464_B">
    <property type="entry name" value="SecF_B"/>
    <property type="match status" value="1"/>
</dbReference>
<dbReference type="NCBIfam" id="TIGR00966">
    <property type="entry name" value="transloc_SecF"/>
    <property type="match status" value="1"/>
</dbReference>
<dbReference type="Pfam" id="PF07549">
    <property type="entry name" value="Sec_GG"/>
    <property type="match status" value="1"/>
</dbReference>
<keyword evidence="6 12" id="KW-1133">Transmembrane helix</keyword>
<evidence type="ECO:0000256" key="1">
    <source>
        <dbReference type="ARBA" id="ARBA00004651"/>
    </source>
</evidence>
<dbReference type="Proteomes" id="UP000285138">
    <property type="component" value="Unassembled WGS sequence"/>
</dbReference>
<feature type="transmembrane region" description="Helical" evidence="12">
    <location>
        <begin position="239"/>
        <end position="258"/>
    </location>
</feature>
<keyword evidence="7 12" id="KW-0811">Translocation</keyword>
<comment type="similarity">
    <text evidence="12">Belongs to the SecD/SecF family. SecF subfamily.</text>
</comment>
<evidence type="ECO:0000256" key="4">
    <source>
        <dbReference type="ARBA" id="ARBA00022692"/>
    </source>
</evidence>
<evidence type="ECO:0000313" key="15">
    <source>
        <dbReference type="Proteomes" id="UP000285138"/>
    </source>
</evidence>
<dbReference type="Gene3D" id="3.30.70.2040">
    <property type="match status" value="1"/>
</dbReference>
<keyword evidence="3 12" id="KW-1003">Cell membrane</keyword>
<evidence type="ECO:0000256" key="8">
    <source>
        <dbReference type="ARBA" id="ARBA00023136"/>
    </source>
</evidence>
<feature type="domain" description="Protein export membrane protein SecD/SecF C-terminal" evidence="13">
    <location>
        <begin position="113"/>
        <end position="290"/>
    </location>
</feature>
<dbReference type="GO" id="GO:0005886">
    <property type="term" value="C:plasma membrane"/>
    <property type="evidence" value="ECO:0007669"/>
    <property type="project" value="UniProtKB-SubCell"/>
</dbReference>
<feature type="transmembrane region" description="Helical" evidence="12">
    <location>
        <begin position="160"/>
        <end position="183"/>
    </location>
</feature>
<protein>
    <recommendedName>
        <fullName evidence="12">Protein-export membrane protein SecF</fullName>
    </recommendedName>
</protein>
<evidence type="ECO:0000256" key="6">
    <source>
        <dbReference type="ARBA" id="ARBA00022989"/>
    </source>
</evidence>
<keyword evidence="2 12" id="KW-0813">Transport</keyword>
<evidence type="ECO:0000256" key="7">
    <source>
        <dbReference type="ARBA" id="ARBA00023010"/>
    </source>
</evidence>
<accession>A0A424YIM6</accession>
<dbReference type="PANTHER" id="PTHR30081">
    <property type="entry name" value="PROTEIN-EXPORT MEMBRANE PROTEIN SEC"/>
    <property type="match status" value="1"/>
</dbReference>
<sequence length="303" mass="33887">MLNLKVINYRKHAALLSTFIIILGIISLIFNGLNLGIDFTGGTNLHYKIGEPFEVEDVREILGEFGLEGSFVQKVGHGGAAEEEKDEVLIKTVSLDEEERNQIYMAIQERWTEGEAEIIEVENVGGVIGRELQRDAVLALIIATLGMIAYITIRFEFRFAMSAIAALVHDIIILLTVVSLLQIEINSPFVAAILTIFGYSINDTIVVFDRIRENLKGMKKEDYFTVVNDSINQTIIRSINTSVTTLLVLLALFFFGGITLRPFIAALLVGVISGTYSSLFIASPLWATWRDWDIRKRKRVETA</sequence>
<feature type="transmembrane region" description="Helical" evidence="12">
    <location>
        <begin position="264"/>
        <end position="289"/>
    </location>
</feature>
<evidence type="ECO:0000313" key="14">
    <source>
        <dbReference type="EMBL" id="RQD78252.1"/>
    </source>
</evidence>
<evidence type="ECO:0000256" key="10">
    <source>
        <dbReference type="ARBA" id="ARBA00060856"/>
    </source>
</evidence>
<dbReference type="GO" id="GO:0015450">
    <property type="term" value="F:protein-transporting ATPase activity"/>
    <property type="evidence" value="ECO:0007669"/>
    <property type="project" value="InterPro"/>
</dbReference>
<gene>
    <name evidence="12 14" type="primary">secF</name>
    <name evidence="14" type="ORF">D5R97_00745</name>
</gene>
<evidence type="ECO:0000256" key="5">
    <source>
        <dbReference type="ARBA" id="ARBA00022927"/>
    </source>
</evidence>
<keyword evidence="4 12" id="KW-0812">Transmembrane</keyword>
<evidence type="ECO:0000256" key="2">
    <source>
        <dbReference type="ARBA" id="ARBA00022448"/>
    </source>
</evidence>
<comment type="similarity">
    <text evidence="10">In the C-terminal section; belongs to the SecD/SecF family. SecF subfamily.</text>
</comment>
<dbReference type="GO" id="GO:0065002">
    <property type="term" value="P:intracellular protein transmembrane transport"/>
    <property type="evidence" value="ECO:0007669"/>
    <property type="project" value="UniProtKB-UniRule"/>
</dbReference>
<evidence type="ECO:0000256" key="3">
    <source>
        <dbReference type="ARBA" id="ARBA00022475"/>
    </source>
</evidence>
<dbReference type="Gene3D" id="1.20.1640.10">
    <property type="entry name" value="Multidrug efflux transporter AcrB transmembrane domain"/>
    <property type="match status" value="1"/>
</dbReference>
<keyword evidence="5 12" id="KW-0653">Protein transport</keyword>
<feature type="transmembrane region" description="Helical" evidence="12">
    <location>
        <begin position="189"/>
        <end position="208"/>
    </location>
</feature>
<dbReference type="InterPro" id="IPR005665">
    <property type="entry name" value="SecF_bac"/>
</dbReference>
<comment type="function">
    <text evidence="9 12">Part of the Sec protein translocase complex. Interacts with the SecYEG preprotein conducting channel. SecDF uses the proton motive force (PMF) to complete protein translocation after the ATP-dependent function of SecA.</text>
</comment>
<feature type="transmembrane region" description="Helical" evidence="12">
    <location>
        <begin position="136"/>
        <end position="153"/>
    </location>
</feature>
<dbReference type="NCBIfam" id="TIGR00916">
    <property type="entry name" value="2A0604s01"/>
    <property type="match status" value="1"/>
</dbReference>
<dbReference type="AlphaFoldDB" id="A0A424YIM6"/>
<dbReference type="FunFam" id="1.20.1640.10:FF:000024">
    <property type="entry name" value="Multifunctional fusion protein"/>
    <property type="match status" value="1"/>
</dbReference>
<comment type="similarity">
    <text evidence="11">In the N-terminal section; belongs to the SecD/SecF family. SecD subfamily.</text>
</comment>
<dbReference type="GO" id="GO:0006605">
    <property type="term" value="P:protein targeting"/>
    <property type="evidence" value="ECO:0007669"/>
    <property type="project" value="UniProtKB-UniRule"/>
</dbReference>
<organism evidence="14 15">
    <name type="scientific">Candidatus Syntrophonatronum acetioxidans</name>
    <dbReference type="NCBI Taxonomy" id="1795816"/>
    <lineage>
        <taxon>Bacteria</taxon>
        <taxon>Bacillati</taxon>
        <taxon>Bacillota</taxon>
        <taxon>Clostridia</taxon>
        <taxon>Eubacteriales</taxon>
        <taxon>Syntrophomonadaceae</taxon>
        <taxon>Candidatus Syntrophonatronum</taxon>
    </lineage>
</organism>
<dbReference type="Pfam" id="PF02355">
    <property type="entry name" value="SecD_SecF_C"/>
    <property type="match status" value="1"/>
</dbReference>
<evidence type="ECO:0000256" key="9">
    <source>
        <dbReference type="ARBA" id="ARBA00059018"/>
    </source>
</evidence>
<name>A0A424YIM6_9FIRM</name>
<dbReference type="InterPro" id="IPR048634">
    <property type="entry name" value="SecD_SecF_C"/>
</dbReference>
<dbReference type="InterPro" id="IPR022646">
    <property type="entry name" value="SecD/SecF_CS"/>
</dbReference>
<comment type="subunit">
    <text evidence="12">Forms a complex with SecD. Part of the essential Sec protein translocation apparatus which comprises SecA, SecYEG and auxiliary proteins SecDF. Other proteins may also be involved.</text>
</comment>
<evidence type="ECO:0000259" key="13">
    <source>
        <dbReference type="Pfam" id="PF02355"/>
    </source>
</evidence>